<dbReference type="AlphaFoldDB" id="A0A3B0BUQ8"/>
<accession>A0A3B0BUQ8</accession>
<dbReference type="InterPro" id="IPR036278">
    <property type="entry name" value="Sialidase_sf"/>
</dbReference>
<dbReference type="Proteomes" id="UP000282311">
    <property type="component" value="Unassembled WGS sequence"/>
</dbReference>
<dbReference type="OrthoDB" id="833750at2"/>
<organism evidence="1 2">
    <name type="scientific">Paenibacillus ginsengarvi</name>
    <dbReference type="NCBI Taxonomy" id="400777"/>
    <lineage>
        <taxon>Bacteria</taxon>
        <taxon>Bacillati</taxon>
        <taxon>Bacillota</taxon>
        <taxon>Bacilli</taxon>
        <taxon>Bacillales</taxon>
        <taxon>Paenibacillaceae</taxon>
        <taxon>Paenibacillus</taxon>
    </lineage>
</organism>
<comment type="caution">
    <text evidence="1">The sequence shown here is derived from an EMBL/GenBank/DDBJ whole genome shotgun (WGS) entry which is preliminary data.</text>
</comment>
<gene>
    <name evidence="1" type="ORF">D7M11_24605</name>
</gene>
<dbReference type="SUPFAM" id="SSF50939">
    <property type="entry name" value="Sialidases"/>
    <property type="match status" value="1"/>
</dbReference>
<dbReference type="EMBL" id="RBAH01000021">
    <property type="protein sequence ID" value="RKN75984.1"/>
    <property type="molecule type" value="Genomic_DNA"/>
</dbReference>
<reference evidence="1 2" key="1">
    <citation type="journal article" date="2007" name="Int. J. Syst. Evol. Microbiol.">
        <title>Paenibacillus ginsengarvi sp. nov., isolated from soil from ginseng cultivation.</title>
        <authorList>
            <person name="Yoon M.H."/>
            <person name="Ten L.N."/>
            <person name="Im W.T."/>
        </authorList>
    </citation>
    <scope>NUCLEOTIDE SEQUENCE [LARGE SCALE GENOMIC DNA]</scope>
    <source>
        <strain evidence="1 2">KCTC 13059</strain>
    </source>
</reference>
<proteinExistence type="predicted"/>
<sequence>MDEQVTSKSPGYNIKLDTIRSGFVPGQKYCWTHPRAGIVKGEKPSVVLTMSPLDLTGSDVFHALAGMSSEDGGRTWSPPSEHSSLGRRTLHDGLEEVIGDFTPAWHEASGKLLGIGHTVTYKGHHIYRPIRKTAYAVFDADRQSWSDWREMAMPPTFFTSGAGSTQRFDLENGDILLPIYFSKSADDLNNGRFFNYSTVVRCRFDGESLRYVEHGTELTVRRHRGYVEPSLTRFRGQFYLTLRADDHGAVARSADGLQFGEPKLWTWDDGSDVPTSNTQQHWVTHSGGLFLVYTRKTDNNDHIFRHRAPLFIAEVDPEQLILIRATERILVPERGARLCNFGVVNVNERETWVTVAEWMQNGGVWGEEMRRLLLESYTKEELAPLESAPYMSGLMTAFGADNSVYAARILWDSPNLNI</sequence>
<dbReference type="Gene3D" id="2.120.10.10">
    <property type="match status" value="1"/>
</dbReference>
<keyword evidence="2" id="KW-1185">Reference proteome</keyword>
<dbReference type="CDD" id="cd15482">
    <property type="entry name" value="Sialidase_non-viral"/>
    <property type="match status" value="1"/>
</dbReference>
<evidence type="ECO:0000313" key="2">
    <source>
        <dbReference type="Proteomes" id="UP000282311"/>
    </source>
</evidence>
<protein>
    <submittedName>
        <fullName evidence="1">Exo-alpha-sialidase</fullName>
    </submittedName>
</protein>
<evidence type="ECO:0000313" key="1">
    <source>
        <dbReference type="EMBL" id="RKN75984.1"/>
    </source>
</evidence>
<name>A0A3B0BUQ8_9BACL</name>
<dbReference type="RefSeq" id="WP_120749916.1">
    <property type="nucleotide sequence ID" value="NZ_RBAH01000021.1"/>
</dbReference>